<keyword evidence="3" id="KW-1185">Reference proteome</keyword>
<evidence type="ECO:0000313" key="3">
    <source>
        <dbReference type="Proteomes" id="UP001597557"/>
    </source>
</evidence>
<comment type="caution">
    <text evidence="2">The sequence shown here is derived from an EMBL/GenBank/DDBJ whole genome shotgun (WGS) entry which is preliminary data.</text>
</comment>
<dbReference type="Proteomes" id="UP001597557">
    <property type="component" value="Unassembled WGS sequence"/>
</dbReference>
<accession>A0ABW5Y7E5</accession>
<proteinExistence type="predicted"/>
<dbReference type="RefSeq" id="WP_377181669.1">
    <property type="nucleotide sequence ID" value="NZ_JBHUPD010000001.1"/>
</dbReference>
<feature type="signal peptide" evidence="1">
    <location>
        <begin position="1"/>
        <end position="19"/>
    </location>
</feature>
<protein>
    <submittedName>
        <fullName evidence="2">Carboxypeptidase-like regulatory domain-containing protein</fullName>
    </submittedName>
</protein>
<evidence type="ECO:0000313" key="2">
    <source>
        <dbReference type="EMBL" id="MFD2871210.1"/>
    </source>
</evidence>
<dbReference type="Pfam" id="PF13620">
    <property type="entry name" value="CarboxypepD_reg"/>
    <property type="match status" value="1"/>
</dbReference>
<reference evidence="3" key="1">
    <citation type="journal article" date="2019" name="Int. J. Syst. Evol. Microbiol.">
        <title>The Global Catalogue of Microorganisms (GCM) 10K type strain sequencing project: providing services to taxonomists for standard genome sequencing and annotation.</title>
        <authorList>
            <consortium name="The Broad Institute Genomics Platform"/>
            <consortium name="The Broad Institute Genome Sequencing Center for Infectious Disease"/>
            <person name="Wu L."/>
            <person name="Ma J."/>
        </authorList>
    </citation>
    <scope>NUCLEOTIDE SEQUENCE [LARGE SCALE GENOMIC DNA]</scope>
    <source>
        <strain evidence="3">KCTC 22437</strain>
    </source>
</reference>
<dbReference type="InterPro" id="IPR008969">
    <property type="entry name" value="CarboxyPept-like_regulatory"/>
</dbReference>
<name>A0ABW5Y7E5_9SPHI</name>
<dbReference type="EMBL" id="JBHUPD010000001">
    <property type="protein sequence ID" value="MFD2871210.1"/>
    <property type="molecule type" value="Genomic_DNA"/>
</dbReference>
<keyword evidence="1" id="KW-0732">Signal</keyword>
<dbReference type="Gene3D" id="2.60.40.1120">
    <property type="entry name" value="Carboxypeptidase-like, regulatory domain"/>
    <property type="match status" value="1"/>
</dbReference>
<organism evidence="2 3">
    <name type="scientific">Mucilaginibacter ximonensis</name>
    <dbReference type="NCBI Taxonomy" id="538021"/>
    <lineage>
        <taxon>Bacteria</taxon>
        <taxon>Pseudomonadati</taxon>
        <taxon>Bacteroidota</taxon>
        <taxon>Sphingobacteriia</taxon>
        <taxon>Sphingobacteriales</taxon>
        <taxon>Sphingobacteriaceae</taxon>
        <taxon>Mucilaginibacter</taxon>
    </lineage>
</organism>
<gene>
    <name evidence="2" type="ORF">ACFS5N_01945</name>
</gene>
<dbReference type="SUPFAM" id="SSF49464">
    <property type="entry name" value="Carboxypeptidase regulatory domain-like"/>
    <property type="match status" value="1"/>
</dbReference>
<evidence type="ECO:0000256" key="1">
    <source>
        <dbReference type="SAM" id="SignalP"/>
    </source>
</evidence>
<sequence length="356" mass="40730">MKYFFSLILFCLLQLSAWAQMYDITGTVKNIKGEPIQAASVFIAGSEQAVATDAEGRFRFGNLTPGTYQLVVNMLGFEPEKRNVILTDKPEAIDVILNVKSVMLAEVNVGDKSQREKQVKTFIQYFMGESSNAKYCKILNPDLLEFSTAKGVLKATTSDFLIIENNALGYRIKYLLKTFSHEAARDITNYEGDYTFEQMKGTPEQQQKWEKKRQEAYEGSLMHYLRALYAGKSREEVFLVYKILSPVFPLVYESIPIVAEQIIKRPEKSLITFRYDKRFYIVYDKKAAARTDPKHANEVQLDNLDYYGSIFNTDARVDSRGAMTSYDKLLIQGFWGRKRVADQLPFEYVPPAVAAK</sequence>
<feature type="chain" id="PRO_5047227538" evidence="1">
    <location>
        <begin position="20"/>
        <end position="356"/>
    </location>
</feature>